<evidence type="ECO:0000256" key="2">
    <source>
        <dbReference type="ARBA" id="ARBA00022763"/>
    </source>
</evidence>
<dbReference type="SMART" id="SM00487">
    <property type="entry name" value="DEXDc"/>
    <property type="match status" value="1"/>
</dbReference>
<dbReference type="GO" id="GO:0016887">
    <property type="term" value="F:ATP hydrolysis activity"/>
    <property type="evidence" value="ECO:0007669"/>
    <property type="project" value="TreeGrafter"/>
</dbReference>
<comment type="caution">
    <text evidence="12">The sequence shown here is derived from an EMBL/GenBank/DDBJ whole genome shotgun (WGS) entry which is preliminary data.</text>
</comment>
<organism evidence="12 13">
    <name type="scientific">Faecalicatena orotica</name>
    <dbReference type="NCBI Taxonomy" id="1544"/>
    <lineage>
        <taxon>Bacteria</taxon>
        <taxon>Bacillati</taxon>
        <taxon>Bacillota</taxon>
        <taxon>Clostridia</taxon>
        <taxon>Lachnospirales</taxon>
        <taxon>Lachnospiraceae</taxon>
        <taxon>Faecalicatena</taxon>
    </lineage>
</organism>
<evidence type="ECO:0000256" key="4">
    <source>
        <dbReference type="ARBA" id="ARBA00022806"/>
    </source>
</evidence>
<dbReference type="OrthoDB" id="9774462at2"/>
<dbReference type="Gene3D" id="3.40.50.300">
    <property type="entry name" value="P-loop containing nucleotide triphosphate hydrolases"/>
    <property type="match status" value="2"/>
</dbReference>
<dbReference type="EMBL" id="QGDL01000003">
    <property type="protein sequence ID" value="PWJ30731.1"/>
    <property type="molecule type" value="Genomic_DNA"/>
</dbReference>
<feature type="domain" description="Helicase C-terminal" evidence="11">
    <location>
        <begin position="260"/>
        <end position="407"/>
    </location>
</feature>
<keyword evidence="4 12" id="KW-0347">Helicase</keyword>
<dbReference type="InterPro" id="IPR014001">
    <property type="entry name" value="Helicase_ATP-bd"/>
</dbReference>
<evidence type="ECO:0000256" key="3">
    <source>
        <dbReference type="ARBA" id="ARBA00022801"/>
    </source>
</evidence>
<dbReference type="PROSITE" id="PS51194">
    <property type="entry name" value="HELICASE_CTER"/>
    <property type="match status" value="1"/>
</dbReference>
<keyword evidence="6" id="KW-0238">DNA-binding</keyword>
<keyword evidence="7" id="KW-0234">DNA repair</keyword>
<keyword evidence="5" id="KW-0067">ATP-binding</keyword>
<dbReference type="InterPro" id="IPR013701">
    <property type="entry name" value="Lhr-like_DEAD/DEAH_assoc"/>
</dbReference>
<dbReference type="GO" id="GO:0003677">
    <property type="term" value="F:DNA binding"/>
    <property type="evidence" value="ECO:0007669"/>
    <property type="project" value="UniProtKB-KW"/>
</dbReference>
<dbReference type="Pfam" id="PF19306">
    <property type="entry name" value="WHD_Lhr"/>
    <property type="match status" value="1"/>
</dbReference>
<dbReference type="RefSeq" id="WP_109730367.1">
    <property type="nucleotide sequence ID" value="NZ_BAAACK010000004.1"/>
</dbReference>
<evidence type="ECO:0000313" key="13">
    <source>
        <dbReference type="Proteomes" id="UP000245845"/>
    </source>
</evidence>
<protein>
    <submittedName>
        <fullName evidence="12">ATP-dependent Lhr-like helicase</fullName>
    </submittedName>
</protein>
<dbReference type="InterPro" id="IPR001650">
    <property type="entry name" value="Helicase_C-like"/>
</dbReference>
<dbReference type="Pfam" id="PF23235">
    <property type="entry name" value="WHD_3rd_Lhr"/>
    <property type="match status" value="1"/>
</dbReference>
<gene>
    <name evidence="12" type="ORF">A8806_103135</name>
</gene>
<dbReference type="GO" id="GO:0005524">
    <property type="term" value="F:ATP binding"/>
    <property type="evidence" value="ECO:0007669"/>
    <property type="project" value="UniProtKB-KW"/>
</dbReference>
<feature type="region of interest" description="Disordered" evidence="9">
    <location>
        <begin position="102"/>
        <end position="131"/>
    </location>
</feature>
<dbReference type="GO" id="GO:0004386">
    <property type="term" value="F:helicase activity"/>
    <property type="evidence" value="ECO:0007669"/>
    <property type="project" value="UniProtKB-KW"/>
</dbReference>
<dbReference type="Pfam" id="PF00270">
    <property type="entry name" value="DEAD"/>
    <property type="match status" value="1"/>
</dbReference>
<reference evidence="12 13" key="1">
    <citation type="submission" date="2018-05" db="EMBL/GenBank/DDBJ databases">
        <title>The Hungate 1000. A catalogue of reference genomes from the rumen microbiome.</title>
        <authorList>
            <person name="Kelly W."/>
        </authorList>
    </citation>
    <scope>NUCLEOTIDE SEQUENCE [LARGE SCALE GENOMIC DNA]</scope>
    <source>
        <strain evidence="12 13">NLAE-zl-C242</strain>
    </source>
</reference>
<accession>A0A2Y9BF36</accession>
<evidence type="ECO:0000256" key="8">
    <source>
        <dbReference type="ARBA" id="ARBA00023235"/>
    </source>
</evidence>
<evidence type="ECO:0000256" key="9">
    <source>
        <dbReference type="SAM" id="MobiDB-lite"/>
    </source>
</evidence>
<dbReference type="GO" id="GO:0006281">
    <property type="term" value="P:DNA repair"/>
    <property type="evidence" value="ECO:0007669"/>
    <property type="project" value="UniProtKB-KW"/>
</dbReference>
<sequence length="1432" mass="161633">MKKDSKCSMELFSPPTASWFQGRFGSPTKVQQEAWPAIASGRPVLISAPTGTGKTLSAFLVFIDRMQDLASKDELKNELYLIYVSPLKSLAGDIRENLNTPLDGITNTPGGEGSGKIRVGIRTGDTPQKDRQRMIKHPPHILIITPESLFLMLTSRTGRNVLRTAKALIIDELHALIDTKRGAHLMLSAARLDHLCKVPLQRIGLSATIEPLQTAASYLSTEPADIISPSMRKEVLIEVDGLTPSAGRKKDPVWEELAGKVYDRCLQCRSVIAFSEGRRYAEKLAYYVNQLAGEDFARVHHGSMSKEQRREAEDALRSGTLRLLCATSSMELGIDVGDIDQVLQIGCPRTISSTMQRLGRAGHSPGRVSVMYMYPRTSPETLFCGMTAQIAREGGVEQARPPRLCLDVLAQHLVSMAAVSDTDVGKTKDSETTGKTPAGTAYTVDEVMDILARTYSFREVTRQDVISILKMLAGDYEHKREIPVRPRILYDRLHDRVFADSYSRMLSVAAGGTIPDKGLYTAKTEDGVKVGELDEEFVYESQRGDRFILGAFAWKIVSLDKDTVVVTQTKAEGARLPFWKGELKGRDLKTSLSFGRIMRTLSDADKRGTLKDELKHLGMDEAAQENTAGFLERQRKAAGVLPDDRTIVIEHFKDSTGSHQAMIHALFGRRINAPLSLLMQDAVRKSLGCNIGCVDEEDGILLYSYGEEAVPEDILFSIDPDTVREILRTILPVTPVFNMTFRYNAARALMMGMRQNGRQPLWMQRLRSTEMLETLVREPDHPLIRETTRECLEDQWDISGLLEVLNGIRSGRIAVRELYLDLPSPMSLPMQWRVEAAEMYEYTPTTPGIRQAVYDELNEMEKLKPSAEELKRVRERKKVPASAEELHTLLMIEGDISAPELGKLYETLSHSGISATVTAEVSGWLEELAARGLAEYIEPGLWIAAEQNKEYAKAMTDQDPESGTHMIRRLLYYRGPFSAEQIQKRYIPDQADCIDNWLEMLCAHGEIVEAEGLYYHAKLYDRARKATLRNLRTEAVTQPPAHYAALMADRVRINAPSTDQLKQTAEMFCGQSLPAAYWESIVFPRRVHEYREGLLDKLLTEGDYFWKMSPDKTLSFCRYEDIDWEDPQTDEDSVSHRTLEEEEEIVYRELRRRGASFLKALSKLPVTGDIRDLLIHLAEKGLVSADSFVPVRQWLNQDKLKKAGPRARVNARIAALSAGRWDIIRPRKKESMEELLESFFQENIVLCRETFRRSLLQRQNMVQTAGGRPADWGNALELLRIWEITGRVRRGYFIKGLTGAQFIRKEDYEGTIRALGRPGEEIIWLNAADPVQIWGKVLEHREGCSFLNIPGTAVALHGGIPVMVLERQGKVLRVFDTKDAGQVLKEFVYTFRTKAIFPEKNRITVREYPDEMKDVLINAGFSREIMNYVLYR</sequence>
<dbReference type="InterPro" id="IPR055367">
    <property type="entry name" value="WH4_Lhr"/>
</dbReference>
<keyword evidence="13" id="KW-1185">Reference proteome</keyword>
<keyword evidence="1" id="KW-0547">Nucleotide-binding</keyword>
<evidence type="ECO:0000259" key="11">
    <source>
        <dbReference type="PROSITE" id="PS51194"/>
    </source>
</evidence>
<dbReference type="InterPro" id="IPR055368">
    <property type="entry name" value="WH3_Lhr"/>
</dbReference>
<evidence type="ECO:0000256" key="1">
    <source>
        <dbReference type="ARBA" id="ARBA00022741"/>
    </source>
</evidence>
<dbReference type="Pfam" id="PF23234">
    <property type="entry name" value="WHD_4th_Lhr"/>
    <property type="match status" value="1"/>
</dbReference>
<dbReference type="InterPro" id="IPR052511">
    <property type="entry name" value="ATP-dep_Helicase"/>
</dbReference>
<feature type="domain" description="Helicase ATP-binding" evidence="10">
    <location>
        <begin position="35"/>
        <end position="227"/>
    </location>
</feature>
<dbReference type="Pfam" id="PF08494">
    <property type="entry name" value="DEAD_assoc"/>
    <property type="match status" value="1"/>
</dbReference>
<dbReference type="InterPro" id="IPR045628">
    <property type="entry name" value="Lhr_WH_dom"/>
</dbReference>
<proteinExistence type="predicted"/>
<evidence type="ECO:0000256" key="6">
    <source>
        <dbReference type="ARBA" id="ARBA00023125"/>
    </source>
</evidence>
<evidence type="ECO:0000256" key="5">
    <source>
        <dbReference type="ARBA" id="ARBA00022840"/>
    </source>
</evidence>
<keyword evidence="8" id="KW-0413">Isomerase</keyword>
<dbReference type="SMART" id="SM00490">
    <property type="entry name" value="HELICc"/>
    <property type="match status" value="1"/>
</dbReference>
<dbReference type="InterPro" id="IPR027417">
    <property type="entry name" value="P-loop_NTPase"/>
</dbReference>
<name>A0A2Y9BF36_9FIRM</name>
<dbReference type="PANTHER" id="PTHR47962:SF5">
    <property type="entry name" value="ATP-DEPENDENT HELICASE LHR-RELATED"/>
    <property type="match status" value="1"/>
</dbReference>
<keyword evidence="3" id="KW-0378">Hydrolase</keyword>
<dbReference type="SUPFAM" id="SSF52540">
    <property type="entry name" value="P-loop containing nucleoside triphosphate hydrolases"/>
    <property type="match status" value="1"/>
</dbReference>
<dbReference type="Pfam" id="PF00271">
    <property type="entry name" value="Helicase_C"/>
    <property type="match status" value="1"/>
</dbReference>
<evidence type="ECO:0000313" key="12">
    <source>
        <dbReference type="EMBL" id="PWJ30731.1"/>
    </source>
</evidence>
<dbReference type="PANTHER" id="PTHR47962">
    <property type="entry name" value="ATP-DEPENDENT HELICASE LHR-RELATED-RELATED"/>
    <property type="match status" value="1"/>
</dbReference>
<keyword evidence="2" id="KW-0227">DNA damage</keyword>
<evidence type="ECO:0000259" key="10">
    <source>
        <dbReference type="PROSITE" id="PS51192"/>
    </source>
</evidence>
<evidence type="ECO:0000256" key="7">
    <source>
        <dbReference type="ARBA" id="ARBA00023204"/>
    </source>
</evidence>
<dbReference type="InterPro" id="IPR011545">
    <property type="entry name" value="DEAD/DEAH_box_helicase_dom"/>
</dbReference>
<dbReference type="PROSITE" id="PS51192">
    <property type="entry name" value="HELICASE_ATP_BIND_1"/>
    <property type="match status" value="1"/>
</dbReference>
<dbReference type="Proteomes" id="UP000245845">
    <property type="component" value="Unassembled WGS sequence"/>
</dbReference>